<organism evidence="9 10">
    <name type="scientific">Aplysia californica</name>
    <name type="common">California sea hare</name>
    <dbReference type="NCBI Taxonomy" id="6500"/>
    <lineage>
        <taxon>Eukaryota</taxon>
        <taxon>Metazoa</taxon>
        <taxon>Spiralia</taxon>
        <taxon>Lophotrochozoa</taxon>
        <taxon>Mollusca</taxon>
        <taxon>Gastropoda</taxon>
        <taxon>Heterobranchia</taxon>
        <taxon>Euthyneura</taxon>
        <taxon>Tectipleura</taxon>
        <taxon>Aplysiida</taxon>
        <taxon>Aplysioidea</taxon>
        <taxon>Aplysiidae</taxon>
        <taxon>Aplysia</taxon>
    </lineage>
</organism>
<dbReference type="RefSeq" id="XP_035829656.1">
    <property type="nucleotide sequence ID" value="XM_035973763.1"/>
</dbReference>
<dbReference type="InterPro" id="IPR015211">
    <property type="entry name" value="Peptidase_M1_C"/>
</dbReference>
<feature type="non-terminal residue" evidence="10">
    <location>
        <position position="1"/>
    </location>
</feature>
<sequence length="118" mass="13221">RGFEFVKTWLDKPGRPVFTPDLSDKDRLTAEADEVAEIMSDGRRKGSEAKDISGWQTYQIMYFLDILSRNSPLPDGCMQKLAATYPQLAKSQNAEVTTGYLVFVSLKFGGQGFMLDCI</sequence>
<dbReference type="Pfam" id="PF09127">
    <property type="entry name" value="Leuk-A4-hydro_C"/>
    <property type="match status" value="1"/>
</dbReference>
<accession>A0ABM1W4R3</accession>
<evidence type="ECO:0000256" key="5">
    <source>
        <dbReference type="ARBA" id="ARBA00022801"/>
    </source>
</evidence>
<keyword evidence="9" id="KW-1185">Reference proteome</keyword>
<name>A0ABM1W4R3_APLCA</name>
<feature type="domain" description="Peptidase M1 leukotriene A4 hydrolase/aminopeptidase C-terminal" evidence="8">
    <location>
        <begin position="55"/>
        <end position="102"/>
    </location>
</feature>
<dbReference type="GeneID" id="118479139"/>
<protein>
    <submittedName>
        <fullName evidence="10">Aminopeptidase B-like</fullName>
    </submittedName>
</protein>
<dbReference type="PANTHER" id="PTHR45726:SF3">
    <property type="entry name" value="LEUKOTRIENE A-4 HYDROLASE"/>
    <property type="match status" value="1"/>
</dbReference>
<dbReference type="SUPFAM" id="SSF48371">
    <property type="entry name" value="ARM repeat"/>
    <property type="match status" value="1"/>
</dbReference>
<dbReference type="Gene3D" id="1.25.40.320">
    <property type="entry name" value="Peptidase M1, leukotriene A4 hydrolase/aminopeptidase C-terminal domain"/>
    <property type="match status" value="1"/>
</dbReference>
<evidence type="ECO:0000313" key="10">
    <source>
        <dbReference type="RefSeq" id="XP_035829656.1"/>
    </source>
</evidence>
<keyword evidence="7" id="KW-0482">Metalloprotease</keyword>
<evidence type="ECO:0000256" key="3">
    <source>
        <dbReference type="ARBA" id="ARBA00022670"/>
    </source>
</evidence>
<evidence type="ECO:0000256" key="6">
    <source>
        <dbReference type="ARBA" id="ARBA00022833"/>
    </source>
</evidence>
<comment type="similarity">
    <text evidence="2">Belongs to the peptidase M1 family.</text>
</comment>
<keyword evidence="6" id="KW-0862">Zinc</keyword>
<dbReference type="Proteomes" id="UP000694888">
    <property type="component" value="Unplaced"/>
</dbReference>
<comment type="cofactor">
    <cofactor evidence="1">
        <name>Zn(2+)</name>
        <dbReference type="ChEBI" id="CHEBI:29105"/>
    </cofactor>
</comment>
<evidence type="ECO:0000256" key="1">
    <source>
        <dbReference type="ARBA" id="ARBA00001947"/>
    </source>
</evidence>
<dbReference type="InterPro" id="IPR038502">
    <property type="entry name" value="M1_LTA-4_hydro/amino_C_sf"/>
</dbReference>
<dbReference type="InterPro" id="IPR016024">
    <property type="entry name" value="ARM-type_fold"/>
</dbReference>
<evidence type="ECO:0000259" key="8">
    <source>
        <dbReference type="Pfam" id="PF09127"/>
    </source>
</evidence>
<gene>
    <name evidence="10" type="primary">LOC118479139</name>
</gene>
<evidence type="ECO:0000256" key="7">
    <source>
        <dbReference type="ARBA" id="ARBA00023049"/>
    </source>
</evidence>
<dbReference type="InterPro" id="IPR034015">
    <property type="entry name" value="M1_LTA4H"/>
</dbReference>
<keyword evidence="3" id="KW-0645">Protease</keyword>
<dbReference type="PANTHER" id="PTHR45726">
    <property type="entry name" value="LEUKOTRIENE A-4 HYDROLASE"/>
    <property type="match status" value="1"/>
</dbReference>
<evidence type="ECO:0000313" key="9">
    <source>
        <dbReference type="Proteomes" id="UP000694888"/>
    </source>
</evidence>
<reference evidence="10" key="1">
    <citation type="submission" date="2025-08" db="UniProtKB">
        <authorList>
            <consortium name="RefSeq"/>
        </authorList>
    </citation>
    <scope>IDENTIFICATION</scope>
</reference>
<proteinExistence type="inferred from homology"/>
<keyword evidence="4" id="KW-0479">Metal-binding</keyword>
<evidence type="ECO:0000256" key="2">
    <source>
        <dbReference type="ARBA" id="ARBA00010136"/>
    </source>
</evidence>
<evidence type="ECO:0000256" key="4">
    <source>
        <dbReference type="ARBA" id="ARBA00022723"/>
    </source>
</evidence>
<keyword evidence="5" id="KW-0378">Hydrolase</keyword>